<comment type="caution">
    <text evidence="3">The sequence shown here is derived from an EMBL/GenBank/DDBJ whole genome shotgun (WGS) entry which is preliminary data.</text>
</comment>
<reference evidence="3 4" key="1">
    <citation type="submission" date="2020-09" db="EMBL/GenBank/DDBJ databases">
        <title>novel species in genus Nocardioides.</title>
        <authorList>
            <person name="Zhang G."/>
        </authorList>
    </citation>
    <scope>NUCLEOTIDE SEQUENCE [LARGE SCALE GENOMIC DNA]</scope>
    <source>
        <strain evidence="3 4">KCTC 39551</strain>
    </source>
</reference>
<protein>
    <submittedName>
        <fullName evidence="3">Uncharacterized protein</fullName>
    </submittedName>
</protein>
<accession>A0ABR8NFY0</accession>
<sequence length="386" mass="40183">MADVRTSLRALAHPGSVLALVVLVLNDHVLKQAWPGWVTGKLSDVAGLVVAPLLLGALLTLLRVPRAVPAALAATGVGFVFCKTSAVGAAATSAVWSLFGTPTIIRADVTDLVALPAICAAWAIHRRTARSDGAGWRRTVSVALGVAVLPVGVLATSATSCSESEGYQAVGVVRGEFTGPPRQEETRLAVGELTGARFSVDRSGDFLTASFELDGPLDRSSRTCLGSRCWRLIGEDAVDASTDGGRTWTREAELTEADRDRITEDVGTDDGCDDAPPAVGASDVAALRVDAGDLVIVTLQRGGVWRRDPAGTWTVLTESEVRDLIRDDSPPPPVVTELDGTDTPDDPDVPDVPGSGQTGPPCPTPSTTTVTPHPSNGPPTTYDVCV</sequence>
<dbReference type="EMBL" id="JACXYZ010000004">
    <property type="protein sequence ID" value="MBD3927027.1"/>
    <property type="molecule type" value="Genomic_DNA"/>
</dbReference>
<feature type="transmembrane region" description="Helical" evidence="2">
    <location>
        <begin position="45"/>
        <end position="64"/>
    </location>
</feature>
<gene>
    <name evidence="3" type="ORF">IEZ26_20570</name>
</gene>
<feature type="compositionally biased region" description="Acidic residues" evidence="1">
    <location>
        <begin position="339"/>
        <end position="349"/>
    </location>
</feature>
<evidence type="ECO:0000256" key="1">
    <source>
        <dbReference type="SAM" id="MobiDB-lite"/>
    </source>
</evidence>
<keyword evidence="2" id="KW-1133">Transmembrane helix</keyword>
<evidence type="ECO:0000313" key="4">
    <source>
        <dbReference type="Proteomes" id="UP000618818"/>
    </source>
</evidence>
<organism evidence="3 4">
    <name type="scientific">Nocardioides cavernae</name>
    <dbReference type="NCBI Taxonomy" id="1921566"/>
    <lineage>
        <taxon>Bacteria</taxon>
        <taxon>Bacillati</taxon>
        <taxon>Actinomycetota</taxon>
        <taxon>Actinomycetes</taxon>
        <taxon>Propionibacteriales</taxon>
        <taxon>Nocardioidaceae</taxon>
        <taxon>Nocardioides</taxon>
    </lineage>
</organism>
<evidence type="ECO:0000313" key="3">
    <source>
        <dbReference type="EMBL" id="MBD3927027.1"/>
    </source>
</evidence>
<feature type="region of interest" description="Disordered" evidence="1">
    <location>
        <begin position="322"/>
        <end position="386"/>
    </location>
</feature>
<keyword evidence="2" id="KW-0812">Transmembrane</keyword>
<feature type="transmembrane region" description="Helical" evidence="2">
    <location>
        <begin position="71"/>
        <end position="98"/>
    </location>
</feature>
<feature type="compositionally biased region" description="Low complexity" evidence="1">
    <location>
        <begin position="351"/>
        <end position="374"/>
    </location>
</feature>
<name>A0ABR8NFY0_9ACTN</name>
<proteinExistence type="predicted"/>
<dbReference type="Proteomes" id="UP000618818">
    <property type="component" value="Unassembled WGS sequence"/>
</dbReference>
<keyword evidence="2" id="KW-0472">Membrane</keyword>
<feature type="transmembrane region" description="Helical" evidence="2">
    <location>
        <begin position="7"/>
        <end position="25"/>
    </location>
</feature>
<evidence type="ECO:0000256" key="2">
    <source>
        <dbReference type="SAM" id="Phobius"/>
    </source>
</evidence>
<dbReference type="RefSeq" id="WP_191196875.1">
    <property type="nucleotide sequence ID" value="NZ_JACXYZ010000004.1"/>
</dbReference>
<keyword evidence="4" id="KW-1185">Reference proteome</keyword>